<gene>
    <name evidence="4" type="ORF">H4R26_005731</name>
</gene>
<dbReference type="Pfam" id="PF13821">
    <property type="entry name" value="DUF4187"/>
    <property type="match status" value="1"/>
</dbReference>
<keyword evidence="5" id="KW-1185">Reference proteome</keyword>
<feature type="non-terminal residue" evidence="4">
    <location>
        <position position="1"/>
    </location>
</feature>
<dbReference type="CDD" id="cd00590">
    <property type="entry name" value="RRM_SF"/>
    <property type="match status" value="1"/>
</dbReference>
<feature type="domain" description="RRM" evidence="3">
    <location>
        <begin position="251"/>
        <end position="327"/>
    </location>
</feature>
<feature type="compositionally biased region" description="Gly residues" evidence="2">
    <location>
        <begin position="63"/>
        <end position="73"/>
    </location>
</feature>
<dbReference type="Pfam" id="PF12066">
    <property type="entry name" value="SERRATE_Ars2_N"/>
    <property type="match status" value="1"/>
</dbReference>
<dbReference type="GO" id="GO:0016604">
    <property type="term" value="C:nuclear body"/>
    <property type="evidence" value="ECO:0007669"/>
    <property type="project" value="TreeGrafter"/>
</dbReference>
<comment type="caution">
    <text evidence="4">The sequence shown here is derived from an EMBL/GenBank/DDBJ whole genome shotgun (WGS) entry which is preliminary data.</text>
</comment>
<keyword evidence="1" id="KW-0694">RNA-binding</keyword>
<feature type="compositionally biased region" description="Basic and acidic residues" evidence="2">
    <location>
        <begin position="1"/>
        <end position="10"/>
    </location>
</feature>
<dbReference type="SMART" id="SM01173">
    <property type="entry name" value="DUF4187"/>
    <property type="match status" value="1"/>
</dbReference>
<feature type="non-terminal residue" evidence="4">
    <location>
        <position position="529"/>
    </location>
</feature>
<feature type="compositionally biased region" description="Gly residues" evidence="2">
    <location>
        <begin position="89"/>
        <end position="98"/>
    </location>
</feature>
<evidence type="ECO:0000256" key="2">
    <source>
        <dbReference type="SAM" id="MobiDB-lite"/>
    </source>
</evidence>
<dbReference type="PANTHER" id="PTHR13165">
    <property type="entry name" value="ARSENITE-RESISTANCE PROTEIN 2"/>
    <property type="match status" value="1"/>
</dbReference>
<evidence type="ECO:0000256" key="1">
    <source>
        <dbReference type="PROSITE-ProRule" id="PRU00176"/>
    </source>
</evidence>
<feature type="compositionally biased region" description="Low complexity" evidence="2">
    <location>
        <begin position="393"/>
        <end position="404"/>
    </location>
</feature>
<dbReference type="Proteomes" id="UP001150907">
    <property type="component" value="Unassembled WGS sequence"/>
</dbReference>
<feature type="region of interest" description="Disordered" evidence="2">
    <location>
        <begin position="220"/>
        <end position="241"/>
    </location>
</feature>
<evidence type="ECO:0000259" key="3">
    <source>
        <dbReference type="PROSITE" id="PS50102"/>
    </source>
</evidence>
<organism evidence="4 5">
    <name type="scientific">Coemansia thaxteri</name>
    <dbReference type="NCBI Taxonomy" id="2663907"/>
    <lineage>
        <taxon>Eukaryota</taxon>
        <taxon>Fungi</taxon>
        <taxon>Fungi incertae sedis</taxon>
        <taxon>Zoopagomycota</taxon>
        <taxon>Kickxellomycotina</taxon>
        <taxon>Kickxellomycetes</taxon>
        <taxon>Kickxellales</taxon>
        <taxon>Kickxellaceae</taxon>
        <taxon>Coemansia</taxon>
    </lineage>
</organism>
<dbReference type="PROSITE" id="PS50102">
    <property type="entry name" value="RRM"/>
    <property type="match status" value="1"/>
</dbReference>
<feature type="region of interest" description="Disordered" evidence="2">
    <location>
        <begin position="385"/>
        <end position="423"/>
    </location>
</feature>
<feature type="compositionally biased region" description="Basic and acidic residues" evidence="2">
    <location>
        <begin position="222"/>
        <end position="231"/>
    </location>
</feature>
<evidence type="ECO:0000313" key="4">
    <source>
        <dbReference type="EMBL" id="KAJ1997711.1"/>
    </source>
</evidence>
<reference evidence="4" key="1">
    <citation type="submission" date="2022-07" db="EMBL/GenBank/DDBJ databases">
        <title>Phylogenomic reconstructions and comparative analyses of Kickxellomycotina fungi.</title>
        <authorList>
            <person name="Reynolds N.K."/>
            <person name="Stajich J.E."/>
            <person name="Barry K."/>
            <person name="Grigoriev I.V."/>
            <person name="Crous P."/>
            <person name="Smith M.E."/>
        </authorList>
    </citation>
    <scope>NUCLEOTIDE SEQUENCE</scope>
    <source>
        <strain evidence="4">IMI 214461</strain>
    </source>
</reference>
<dbReference type="EMBL" id="JANBQF010001230">
    <property type="protein sequence ID" value="KAJ1997711.1"/>
    <property type="molecule type" value="Genomic_DNA"/>
</dbReference>
<dbReference type="OrthoDB" id="342064at2759"/>
<dbReference type="InterPro" id="IPR012677">
    <property type="entry name" value="Nucleotide-bd_a/b_plait_sf"/>
</dbReference>
<name>A0A9W8B742_9FUNG</name>
<dbReference type="InterPro" id="IPR025239">
    <property type="entry name" value="DUF4187"/>
</dbReference>
<dbReference type="Pfam" id="PF00076">
    <property type="entry name" value="RRM_1"/>
    <property type="match status" value="1"/>
</dbReference>
<feature type="region of interest" description="Disordered" evidence="2">
    <location>
        <begin position="1"/>
        <end position="98"/>
    </location>
</feature>
<dbReference type="Gene3D" id="3.30.70.330">
    <property type="match status" value="1"/>
</dbReference>
<dbReference type="InterPro" id="IPR039727">
    <property type="entry name" value="SE/Ars2"/>
</dbReference>
<dbReference type="InterPro" id="IPR021933">
    <property type="entry name" value="SERRATE/Ars2_N"/>
</dbReference>
<dbReference type="PANTHER" id="PTHR13165:SF0">
    <property type="entry name" value="SERRATE RNA EFFECTOR MOLECULE HOMOLOG"/>
    <property type="match status" value="1"/>
</dbReference>
<dbReference type="SUPFAM" id="SSF54928">
    <property type="entry name" value="RNA-binding domain, RBD"/>
    <property type="match status" value="1"/>
</dbReference>
<dbReference type="AlphaFoldDB" id="A0A9W8B742"/>
<proteinExistence type="predicted"/>
<feature type="compositionally biased region" description="Basic and acidic residues" evidence="2">
    <location>
        <begin position="406"/>
        <end position="423"/>
    </location>
</feature>
<dbReference type="InterPro" id="IPR000504">
    <property type="entry name" value="RRM_dom"/>
</dbReference>
<dbReference type="InterPro" id="IPR035979">
    <property type="entry name" value="RBD_domain_sf"/>
</dbReference>
<protein>
    <recommendedName>
        <fullName evidence="3">RRM domain-containing protein</fullName>
    </recommendedName>
</protein>
<evidence type="ECO:0000313" key="5">
    <source>
        <dbReference type="Proteomes" id="UP001150907"/>
    </source>
</evidence>
<sequence>PERRDRFGRDRRSRSRSPADARMPRRRSRSPVRRQPAADDSDRYIPQYDREGGGSGDRDRYQSGGGSGGGRYGNRGYNGSRGARPPNRGGEGGGMYAGGGGDMMGGRAGGIPDPRTFEQVVPFKYFAEWLKSQESGRRLDQDEVRERYEDYRREALQRLYTQFFSEHKEDDWFTERFDPGRRESYMQHLATHKAGRLSEFMADLDAGKLDNITQTATTEQVMQHEIHRRDQSGYSRLGGGGDEEDDVAVRHTLFIRTVPPSVSRETLDKELRGLAGYKYLALSEPRQDKQYHRFGWVRFENGSDMDKALESLSNVNIDQFQFHFTRHTNSSAAAMRLAPDVASSDERVRHDLKLVREAVKSLDERTDPERFQSFDILQKKAKELSAAAGERTSSNGSNGSNGNSKTDNEDGEHGAEDGEDLHMTDVEKKDEEEGAADEVRGESSEVVGDIAAARRELDLMLEYLRRVHYYCYYCGHTADNAEDFSRRCAKLHLRRGLQAGRAPLPSGNWVRNLDNRNDVIIHPLEAERL</sequence>
<dbReference type="GO" id="GO:0003723">
    <property type="term" value="F:RNA binding"/>
    <property type="evidence" value="ECO:0007669"/>
    <property type="project" value="UniProtKB-UniRule"/>
</dbReference>
<accession>A0A9W8B742</accession>
<feature type="compositionally biased region" description="Basic and acidic residues" evidence="2">
    <location>
        <begin position="36"/>
        <end position="61"/>
    </location>
</feature>